<reference evidence="1 2" key="1">
    <citation type="submission" date="2020-11" db="EMBL/GenBank/DDBJ databases">
        <title>Kaistella gelatinilytica sp. nov., a flavobacterium isolated from Antarctic Soil.</title>
        <authorList>
            <person name="Li J."/>
        </authorList>
    </citation>
    <scope>NUCLEOTIDE SEQUENCE [LARGE SCALE GENOMIC DNA]</scope>
    <source>
        <strain evidence="1 2">G5-32</strain>
    </source>
</reference>
<evidence type="ECO:0008006" key="3">
    <source>
        <dbReference type="Google" id="ProtNLM"/>
    </source>
</evidence>
<accession>A0ABS0FDD3</accession>
<organism evidence="1 2">
    <name type="scientific">Kaistella gelatinilytica</name>
    <dbReference type="NCBI Taxonomy" id="2787636"/>
    <lineage>
        <taxon>Bacteria</taxon>
        <taxon>Pseudomonadati</taxon>
        <taxon>Bacteroidota</taxon>
        <taxon>Flavobacteriia</taxon>
        <taxon>Flavobacteriales</taxon>
        <taxon>Weeksellaceae</taxon>
        <taxon>Chryseobacterium group</taxon>
        <taxon>Kaistella</taxon>
    </lineage>
</organism>
<evidence type="ECO:0000313" key="2">
    <source>
        <dbReference type="Proteomes" id="UP000660070"/>
    </source>
</evidence>
<dbReference type="Proteomes" id="UP000660070">
    <property type="component" value="Unassembled WGS sequence"/>
</dbReference>
<protein>
    <recommendedName>
        <fullName evidence="3">Lipoprotein</fullName>
    </recommendedName>
</protein>
<gene>
    <name evidence="1" type="ORF">IV494_10800</name>
</gene>
<name>A0ABS0FDD3_9FLAO</name>
<sequence>MTFKVFTLGLLIFVGLTSCNQNSNKQIEGQTKSTLVADKEIFSLYKKSDNIINVARALKNGNGKFDLHLYELNISTPESGKQTFTSLQQLTKQQLDNKKTELLRTYNWTTFKGNEVLFVQIQPIGFKDEMQLLDKRQEIEDKLSKALENKKLGEWFASDLGPGGGNMLYTVTDIDKSLQVVREVLQQNNLDKNVLIGRRVLVDNDDWFYEVIYPTKYSGEFNTM</sequence>
<dbReference type="PROSITE" id="PS51257">
    <property type="entry name" value="PROKAR_LIPOPROTEIN"/>
    <property type="match status" value="1"/>
</dbReference>
<proteinExistence type="predicted"/>
<dbReference type="RefSeq" id="WP_196080144.1">
    <property type="nucleotide sequence ID" value="NZ_JADPVI010000002.1"/>
</dbReference>
<comment type="caution">
    <text evidence="1">The sequence shown here is derived from an EMBL/GenBank/DDBJ whole genome shotgun (WGS) entry which is preliminary data.</text>
</comment>
<keyword evidence="2" id="KW-1185">Reference proteome</keyword>
<evidence type="ECO:0000313" key="1">
    <source>
        <dbReference type="EMBL" id="MBF8457667.1"/>
    </source>
</evidence>
<dbReference type="EMBL" id="JADPVI010000002">
    <property type="protein sequence ID" value="MBF8457667.1"/>
    <property type="molecule type" value="Genomic_DNA"/>
</dbReference>